<gene>
    <name evidence="3" type="ORF">FSARC_1937</name>
</gene>
<protein>
    <recommendedName>
        <fullName evidence="5">Methyltransferase</fullName>
    </recommendedName>
</protein>
<evidence type="ECO:0000256" key="2">
    <source>
        <dbReference type="SAM" id="MobiDB-lite"/>
    </source>
</evidence>
<organism evidence="3 4">
    <name type="scientific">Fusarium sarcochroum</name>
    <dbReference type="NCBI Taxonomy" id="1208366"/>
    <lineage>
        <taxon>Eukaryota</taxon>
        <taxon>Fungi</taxon>
        <taxon>Dikarya</taxon>
        <taxon>Ascomycota</taxon>
        <taxon>Pezizomycotina</taxon>
        <taxon>Sordariomycetes</taxon>
        <taxon>Hypocreomycetidae</taxon>
        <taxon>Hypocreales</taxon>
        <taxon>Nectriaceae</taxon>
        <taxon>Fusarium</taxon>
        <taxon>Fusarium lateritium species complex</taxon>
    </lineage>
</organism>
<evidence type="ECO:0008006" key="5">
    <source>
        <dbReference type="Google" id="ProtNLM"/>
    </source>
</evidence>
<feature type="region of interest" description="Disordered" evidence="2">
    <location>
        <begin position="1"/>
        <end position="25"/>
    </location>
</feature>
<keyword evidence="4" id="KW-1185">Reference proteome</keyword>
<feature type="compositionally biased region" description="Basic and acidic residues" evidence="2">
    <location>
        <begin position="1"/>
        <end position="11"/>
    </location>
</feature>
<evidence type="ECO:0000313" key="4">
    <source>
        <dbReference type="Proteomes" id="UP000622797"/>
    </source>
</evidence>
<sequence length="357" mass="40919">MAENPEKERQKSLSPINLDPIEFDPQVVGSMDDDDNSTVNGDSLRDSTASITSSILEYRHINGRPFQQSKTTEYWAPTDDDYQEGQDILHHFTLILLDNKLHLAPIDKNPQKILDIGTGTGIWAIDMADEYPSAEVIGTDISAVQPSFVPPNCIFQIDDAQLDWTFKTDHFDFIHLRYLYGAIDDWKKLYRQAYKHVRPGGWVESLEIDIETHSENPKIENDQDHIFKKWYQLFFECGRKTGRTWEIARNGRQEEYMREAGFTDLVTKSWKLPVGGWPQDKKLKQVGLYNGAFIDTSIDGFAIFPIGEILGWSIEQVTVLVSQMRRALKEPRALPYFTAHMVYGRKPEKVPETTGGT</sequence>
<reference evidence="3" key="2">
    <citation type="submission" date="2020-05" db="EMBL/GenBank/DDBJ databases">
        <authorList>
            <person name="Kim H.-S."/>
            <person name="Proctor R.H."/>
            <person name="Brown D.W."/>
        </authorList>
    </citation>
    <scope>NUCLEOTIDE SEQUENCE</scope>
    <source>
        <strain evidence="3">NRRL 20472</strain>
    </source>
</reference>
<dbReference type="Pfam" id="PF13489">
    <property type="entry name" value="Methyltransf_23"/>
    <property type="match status" value="1"/>
</dbReference>
<dbReference type="InterPro" id="IPR029063">
    <property type="entry name" value="SAM-dependent_MTases_sf"/>
</dbReference>
<evidence type="ECO:0000313" key="3">
    <source>
        <dbReference type="EMBL" id="KAF4971215.1"/>
    </source>
</evidence>
<comment type="caution">
    <text evidence="3">The sequence shown here is derived from an EMBL/GenBank/DDBJ whole genome shotgun (WGS) entry which is preliminary data.</text>
</comment>
<dbReference type="CDD" id="cd02440">
    <property type="entry name" value="AdoMet_MTases"/>
    <property type="match status" value="1"/>
</dbReference>
<dbReference type="PANTHER" id="PTHR43591">
    <property type="entry name" value="METHYLTRANSFERASE"/>
    <property type="match status" value="1"/>
</dbReference>
<dbReference type="OrthoDB" id="2013972at2759"/>
<dbReference type="GO" id="GO:0008168">
    <property type="term" value="F:methyltransferase activity"/>
    <property type="evidence" value="ECO:0007669"/>
    <property type="project" value="TreeGrafter"/>
</dbReference>
<dbReference type="EMBL" id="JABEXW010000100">
    <property type="protein sequence ID" value="KAF4971215.1"/>
    <property type="molecule type" value="Genomic_DNA"/>
</dbReference>
<evidence type="ECO:0000256" key="1">
    <source>
        <dbReference type="ARBA" id="ARBA00038158"/>
    </source>
</evidence>
<dbReference type="AlphaFoldDB" id="A0A8H4U7W1"/>
<accession>A0A8H4U7W1</accession>
<dbReference type="SUPFAM" id="SSF53335">
    <property type="entry name" value="S-adenosyl-L-methionine-dependent methyltransferases"/>
    <property type="match status" value="1"/>
</dbReference>
<reference evidence="3" key="1">
    <citation type="journal article" date="2020" name="BMC Genomics">
        <title>Correction to: Identification and distribution of gene clusters required for synthesis of sphingolipid metabolism inhibitors in diverse species of the filamentous fungus Fusarium.</title>
        <authorList>
            <person name="Kim H.S."/>
            <person name="Lohmar J.M."/>
            <person name="Busman M."/>
            <person name="Brown D.W."/>
            <person name="Naumann T.A."/>
            <person name="Divon H.H."/>
            <person name="Lysoe E."/>
            <person name="Uhlig S."/>
            <person name="Proctor R.H."/>
        </authorList>
    </citation>
    <scope>NUCLEOTIDE SEQUENCE</scope>
    <source>
        <strain evidence="3">NRRL 20472</strain>
    </source>
</reference>
<name>A0A8H4U7W1_9HYPO</name>
<proteinExistence type="inferred from homology"/>
<dbReference type="PANTHER" id="PTHR43591:SF10">
    <property type="entry name" value="ABC TRANSMEMBRANE TYPE-1 DOMAIN-CONTAINING PROTEIN-RELATED"/>
    <property type="match status" value="1"/>
</dbReference>
<dbReference type="Proteomes" id="UP000622797">
    <property type="component" value="Unassembled WGS sequence"/>
</dbReference>
<dbReference type="Gene3D" id="3.40.50.150">
    <property type="entry name" value="Vaccinia Virus protein VP39"/>
    <property type="match status" value="1"/>
</dbReference>
<comment type="similarity">
    <text evidence="1">Belongs to the methyltransferase superfamily. LaeA methyltransferase family.</text>
</comment>